<organism evidence="2 3">
    <name type="scientific">Eumeta variegata</name>
    <name type="common">Bagworm moth</name>
    <name type="synonym">Eumeta japonica</name>
    <dbReference type="NCBI Taxonomy" id="151549"/>
    <lineage>
        <taxon>Eukaryota</taxon>
        <taxon>Metazoa</taxon>
        <taxon>Ecdysozoa</taxon>
        <taxon>Arthropoda</taxon>
        <taxon>Hexapoda</taxon>
        <taxon>Insecta</taxon>
        <taxon>Pterygota</taxon>
        <taxon>Neoptera</taxon>
        <taxon>Endopterygota</taxon>
        <taxon>Lepidoptera</taxon>
        <taxon>Glossata</taxon>
        <taxon>Ditrysia</taxon>
        <taxon>Tineoidea</taxon>
        <taxon>Psychidae</taxon>
        <taxon>Oiketicinae</taxon>
        <taxon>Eumeta</taxon>
    </lineage>
</organism>
<evidence type="ECO:0000256" key="1">
    <source>
        <dbReference type="SAM" id="MobiDB-lite"/>
    </source>
</evidence>
<feature type="region of interest" description="Disordered" evidence="1">
    <location>
        <begin position="68"/>
        <end position="89"/>
    </location>
</feature>
<sequence>MVVDRRAMSCPRTVVVKTEKCILRRRTRVNHYRHPARDPTRHRHVTPACASVSGMAIPVSVTNRETLTRAVSRRASRPPPERPHRGNLRPEAYARAALCVTRPAVPGSARTRASVRCKLAGLFCNTCTRYG</sequence>
<accession>A0A4C1UAC2</accession>
<evidence type="ECO:0000313" key="3">
    <source>
        <dbReference type="Proteomes" id="UP000299102"/>
    </source>
</evidence>
<keyword evidence="3" id="KW-1185">Reference proteome</keyword>
<name>A0A4C1UAC2_EUMVA</name>
<protein>
    <submittedName>
        <fullName evidence="2">Uncharacterized protein</fullName>
    </submittedName>
</protein>
<proteinExistence type="predicted"/>
<comment type="caution">
    <text evidence="2">The sequence shown here is derived from an EMBL/GenBank/DDBJ whole genome shotgun (WGS) entry which is preliminary data.</text>
</comment>
<gene>
    <name evidence="2" type="ORF">EVAR_75971_1</name>
</gene>
<dbReference type="AlphaFoldDB" id="A0A4C1UAC2"/>
<reference evidence="2 3" key="1">
    <citation type="journal article" date="2019" name="Commun. Biol.">
        <title>The bagworm genome reveals a unique fibroin gene that provides high tensile strength.</title>
        <authorList>
            <person name="Kono N."/>
            <person name="Nakamura H."/>
            <person name="Ohtoshi R."/>
            <person name="Tomita M."/>
            <person name="Numata K."/>
            <person name="Arakawa K."/>
        </authorList>
    </citation>
    <scope>NUCLEOTIDE SEQUENCE [LARGE SCALE GENOMIC DNA]</scope>
</reference>
<dbReference type="Proteomes" id="UP000299102">
    <property type="component" value="Unassembled WGS sequence"/>
</dbReference>
<dbReference type="EMBL" id="BGZK01000149">
    <property type="protein sequence ID" value="GBP23258.1"/>
    <property type="molecule type" value="Genomic_DNA"/>
</dbReference>
<evidence type="ECO:0000313" key="2">
    <source>
        <dbReference type="EMBL" id="GBP23258.1"/>
    </source>
</evidence>